<accession>X0YE48</accession>
<organism evidence="1">
    <name type="scientific">marine sediment metagenome</name>
    <dbReference type="NCBI Taxonomy" id="412755"/>
    <lineage>
        <taxon>unclassified sequences</taxon>
        <taxon>metagenomes</taxon>
        <taxon>ecological metagenomes</taxon>
    </lineage>
</organism>
<comment type="caution">
    <text evidence="1">The sequence shown here is derived from an EMBL/GenBank/DDBJ whole genome shotgun (WGS) entry which is preliminary data.</text>
</comment>
<protein>
    <submittedName>
        <fullName evidence="1">Uncharacterized protein</fullName>
    </submittedName>
</protein>
<gene>
    <name evidence="1" type="ORF">S01H4_18993</name>
</gene>
<proteinExistence type="predicted"/>
<dbReference type="AlphaFoldDB" id="X0YE48"/>
<sequence length="50" mass="5664">MIHNEAVLEEKNQVPSKAISNVSLKDTNAEIIPYDIRERVIPEESDQVNS</sequence>
<dbReference type="EMBL" id="BART01008444">
    <property type="protein sequence ID" value="GAG54199.1"/>
    <property type="molecule type" value="Genomic_DNA"/>
</dbReference>
<name>X0YE48_9ZZZZ</name>
<reference evidence="1" key="1">
    <citation type="journal article" date="2014" name="Front. Microbiol.">
        <title>High frequency of phylogenetically diverse reductive dehalogenase-homologous genes in deep subseafloor sedimentary metagenomes.</title>
        <authorList>
            <person name="Kawai M."/>
            <person name="Futagami T."/>
            <person name="Toyoda A."/>
            <person name="Takaki Y."/>
            <person name="Nishi S."/>
            <person name="Hori S."/>
            <person name="Arai W."/>
            <person name="Tsubouchi T."/>
            <person name="Morono Y."/>
            <person name="Uchiyama I."/>
            <person name="Ito T."/>
            <person name="Fujiyama A."/>
            <person name="Inagaki F."/>
            <person name="Takami H."/>
        </authorList>
    </citation>
    <scope>NUCLEOTIDE SEQUENCE</scope>
    <source>
        <strain evidence="1">Expedition CK06-06</strain>
    </source>
</reference>
<evidence type="ECO:0000313" key="1">
    <source>
        <dbReference type="EMBL" id="GAG54199.1"/>
    </source>
</evidence>